<reference evidence="3" key="2">
    <citation type="submission" date="2021-05" db="UniProtKB">
        <authorList>
            <consortium name="EnsemblPlants"/>
        </authorList>
    </citation>
    <scope>IDENTIFICATION</scope>
    <source>
        <strain evidence="3">subsp. malaccensis</strain>
    </source>
</reference>
<proteinExistence type="predicted"/>
<dbReference type="EnsemblPlants" id="Ma08_t05330.1">
    <property type="protein sequence ID" value="Ma08_p05330.1"/>
    <property type="gene ID" value="Ma08_g05330"/>
</dbReference>
<gene>
    <name evidence="2" type="ORF">GSMUA_338990.1</name>
</gene>
<name>A0A804K363_MUSAM</name>
<protein>
    <submittedName>
        <fullName evidence="2">(wild Malaysian banana) hypothetical protein</fullName>
    </submittedName>
</protein>
<feature type="region of interest" description="Disordered" evidence="1">
    <location>
        <begin position="73"/>
        <end position="96"/>
    </location>
</feature>
<keyword evidence="4" id="KW-1185">Reference proteome</keyword>
<reference evidence="2" key="1">
    <citation type="submission" date="2021-03" db="EMBL/GenBank/DDBJ databases">
        <authorList>
            <consortium name="Genoscope - CEA"/>
            <person name="William W."/>
        </authorList>
    </citation>
    <scope>NUCLEOTIDE SEQUENCE</scope>
    <source>
        <strain evidence="2">Doubled-haploid Pahang</strain>
    </source>
</reference>
<dbReference type="AlphaFoldDB" id="A0A804K363"/>
<evidence type="ECO:0000313" key="4">
    <source>
        <dbReference type="Proteomes" id="UP000012960"/>
    </source>
</evidence>
<dbReference type="Gramene" id="Ma08_t05330.1">
    <property type="protein sequence ID" value="Ma08_p05330.1"/>
    <property type="gene ID" value="Ma08_g05330"/>
</dbReference>
<evidence type="ECO:0000313" key="3">
    <source>
        <dbReference type="EnsemblPlants" id="Ma08_p05330.1"/>
    </source>
</evidence>
<organism evidence="3 4">
    <name type="scientific">Musa acuminata subsp. malaccensis</name>
    <name type="common">Wild banana</name>
    <name type="synonym">Musa malaccensis</name>
    <dbReference type="NCBI Taxonomy" id="214687"/>
    <lineage>
        <taxon>Eukaryota</taxon>
        <taxon>Viridiplantae</taxon>
        <taxon>Streptophyta</taxon>
        <taxon>Embryophyta</taxon>
        <taxon>Tracheophyta</taxon>
        <taxon>Spermatophyta</taxon>
        <taxon>Magnoliopsida</taxon>
        <taxon>Liliopsida</taxon>
        <taxon>Zingiberales</taxon>
        <taxon>Musaceae</taxon>
        <taxon>Musa</taxon>
    </lineage>
</organism>
<dbReference type="EMBL" id="HG996472">
    <property type="protein sequence ID" value="CAG1830645.1"/>
    <property type="molecule type" value="Genomic_DNA"/>
</dbReference>
<accession>A0A804K363</accession>
<dbReference type="Proteomes" id="UP000012960">
    <property type="component" value="Unplaced"/>
</dbReference>
<sequence>MSSSDCNPVSTCCRPLIFRFVWGHSAASQKNQWHCACGVKETGAVGSFPRCFFSFGSEKVDCAAGGVFISGEGGGRKGSPVLHVPSSRSVHQLHDS</sequence>
<dbReference type="InParanoid" id="A0A804K363"/>
<evidence type="ECO:0000256" key="1">
    <source>
        <dbReference type="SAM" id="MobiDB-lite"/>
    </source>
</evidence>
<evidence type="ECO:0000313" key="2">
    <source>
        <dbReference type="EMBL" id="CAG1830645.1"/>
    </source>
</evidence>